<sequence>MNREWSDFLASRSAPPSSGAEISCALNDLSHYGLIRVEGEDAEQFLQGQMTNDMRQVTEDHSNLAGWCNAKGRMIASFRCFRQGASFYLQTLAEAIPKLLPRLSMYLLRSKVEISDASDELVRIGISGNCAEALLQPFFEELPDEANGVQQQDGMILIRLPGPTPRFEVIGPNPQLQELWQTAEGQAQHASKELWSLYEIHAGIPTLYSQTSESFVPQMTNMQLIDGVSFTKGCYTGQEVVARMQYLGKLKRRMYLAHVECAIPPKPGDELFAEGSTSGQGAGKVVDAQASGEGYDLLAVIEIASAEENRVRLGEEGPMLEILNLPYSYAEA</sequence>
<comment type="caution">
    <text evidence="3">The sequence shown here is derived from an EMBL/GenBank/DDBJ whole genome shotgun (WGS) entry which is preliminary data.</text>
</comment>
<dbReference type="Pfam" id="PF01571">
    <property type="entry name" value="GCV_T"/>
    <property type="match status" value="1"/>
</dbReference>
<evidence type="ECO:0000313" key="4">
    <source>
        <dbReference type="Proteomes" id="UP000770889"/>
    </source>
</evidence>
<dbReference type="PANTHER" id="PTHR22602">
    <property type="entry name" value="TRANSFERASE CAF17, MITOCHONDRIAL-RELATED"/>
    <property type="match status" value="1"/>
</dbReference>
<reference evidence="3 4" key="1">
    <citation type="submission" date="2021-05" db="EMBL/GenBank/DDBJ databases">
        <title>Genetic and Functional Diversity in Clade A Lucinid endosymbionts from the Bahamas.</title>
        <authorList>
            <person name="Giani N.M."/>
            <person name="Engel A.S."/>
            <person name="Campbell B.J."/>
        </authorList>
    </citation>
    <scope>NUCLEOTIDE SEQUENCE [LARGE SCALE GENOMIC DNA]</scope>
    <source>
        <strain evidence="3">LUC16012Gg_MoonRockCtena</strain>
    </source>
</reference>
<dbReference type="InterPro" id="IPR017703">
    <property type="entry name" value="YgfZ/GCV_T_CS"/>
</dbReference>
<dbReference type="InterPro" id="IPR006222">
    <property type="entry name" value="GCVT_N"/>
</dbReference>
<dbReference type="SUPFAM" id="SSF103025">
    <property type="entry name" value="Folate-binding domain"/>
    <property type="match status" value="1"/>
</dbReference>
<gene>
    <name evidence="3" type="ORF">KME65_15920</name>
</gene>
<name>A0A944MD24_9GAMM</name>
<proteinExistence type="predicted"/>
<dbReference type="GO" id="GO:0016226">
    <property type="term" value="P:iron-sulfur cluster assembly"/>
    <property type="evidence" value="ECO:0007669"/>
    <property type="project" value="TreeGrafter"/>
</dbReference>
<feature type="binding site" evidence="1">
    <location>
        <position position="168"/>
    </location>
    <ligand>
        <name>substrate</name>
    </ligand>
</feature>
<dbReference type="Gene3D" id="3.30.70.1630">
    <property type="match status" value="1"/>
</dbReference>
<accession>A0A944MD24</accession>
<evidence type="ECO:0000256" key="1">
    <source>
        <dbReference type="PIRSR" id="PIRSR006487-1"/>
    </source>
</evidence>
<dbReference type="InterPro" id="IPR029043">
    <property type="entry name" value="GcvT/YgfZ_C"/>
</dbReference>
<evidence type="ECO:0000259" key="2">
    <source>
        <dbReference type="Pfam" id="PF01571"/>
    </source>
</evidence>
<evidence type="ECO:0000313" key="3">
    <source>
        <dbReference type="EMBL" id="MBT2990444.1"/>
    </source>
</evidence>
<dbReference type="NCBIfam" id="TIGR03317">
    <property type="entry name" value="ygfZ_signature"/>
    <property type="match status" value="1"/>
</dbReference>
<protein>
    <submittedName>
        <fullName evidence="3">Folate-binding protein YgfZ</fullName>
    </submittedName>
</protein>
<dbReference type="EMBL" id="JAHHGM010000017">
    <property type="protein sequence ID" value="MBT2990444.1"/>
    <property type="molecule type" value="Genomic_DNA"/>
</dbReference>
<dbReference type="Gene3D" id="3.30.70.1400">
    <property type="entry name" value="Aminomethyltransferase beta-barrel domains"/>
    <property type="match status" value="1"/>
</dbReference>
<dbReference type="InterPro" id="IPR045179">
    <property type="entry name" value="YgfZ/GcvT"/>
</dbReference>
<dbReference type="AlphaFoldDB" id="A0A944MD24"/>
<dbReference type="PIRSF" id="PIRSF006487">
    <property type="entry name" value="GcvT"/>
    <property type="match status" value="1"/>
</dbReference>
<dbReference type="Proteomes" id="UP000770889">
    <property type="component" value="Unassembled WGS sequence"/>
</dbReference>
<dbReference type="Gene3D" id="2.40.30.160">
    <property type="match status" value="1"/>
</dbReference>
<feature type="domain" description="GCVT N-terminal" evidence="2">
    <location>
        <begin position="23"/>
        <end position="140"/>
    </location>
</feature>
<dbReference type="SUPFAM" id="SSF101790">
    <property type="entry name" value="Aminomethyltransferase beta-barrel domain"/>
    <property type="match status" value="1"/>
</dbReference>
<dbReference type="PANTHER" id="PTHR22602:SF0">
    <property type="entry name" value="TRANSFERASE CAF17, MITOCHONDRIAL-RELATED"/>
    <property type="match status" value="1"/>
</dbReference>
<organism evidence="3 4">
    <name type="scientific">Candidatus Thiodiazotropha taylori</name>
    <dbReference type="NCBI Taxonomy" id="2792791"/>
    <lineage>
        <taxon>Bacteria</taxon>
        <taxon>Pseudomonadati</taxon>
        <taxon>Pseudomonadota</taxon>
        <taxon>Gammaproteobacteria</taxon>
        <taxon>Chromatiales</taxon>
        <taxon>Sedimenticolaceae</taxon>
        <taxon>Candidatus Thiodiazotropha</taxon>
    </lineage>
</organism>